<protein>
    <recommendedName>
        <fullName evidence="5">Chromosome partition protein Smc</fullName>
    </recommendedName>
</protein>
<feature type="chain" id="PRO_5032805858" description="Chromosome partition protein Smc" evidence="2">
    <location>
        <begin position="24"/>
        <end position="274"/>
    </location>
</feature>
<evidence type="ECO:0000256" key="2">
    <source>
        <dbReference type="SAM" id="SignalP"/>
    </source>
</evidence>
<dbReference type="Gene3D" id="1.20.5.340">
    <property type="match status" value="1"/>
</dbReference>
<sequence>MMRRWTYAAVAALIAMPITAAQADTRNWSGAEARPIQIAQNGGPSWGGRWQEMERELDRLKRQNEQLRAERQAQATEIRRLEARLDNRPGRPEVRDRFRTQREHIERLEAALSAAEAERGRALHQADADRQAAERLRDRVGVLQQEAKTLRDRSDGLAATLAERTAERDDARNLARERADQLHELQSRISARNDRVGTLEGMLAETRETLTQRESEIARFEAIMQRIRDRREDGGPMRDRVERLQARLDARERDIEALQAALARTERRPVFPER</sequence>
<comment type="caution">
    <text evidence="3">The sequence shown here is derived from an EMBL/GenBank/DDBJ whole genome shotgun (WGS) entry which is preliminary data.</text>
</comment>
<keyword evidence="2" id="KW-0732">Signal</keyword>
<keyword evidence="4" id="KW-1185">Reference proteome</keyword>
<accession>A0A8B2NMH1</accession>
<proteinExistence type="predicted"/>
<evidence type="ECO:0000313" key="3">
    <source>
        <dbReference type="EMBL" id="RAI00876.1"/>
    </source>
</evidence>
<reference evidence="3 4" key="1">
    <citation type="submission" date="2018-05" db="EMBL/GenBank/DDBJ databases">
        <title>Acuticoccus sediminis sp. nov., isolated from deep-sea sediment of Indian Ocean.</title>
        <authorList>
            <person name="Liu X."/>
            <person name="Lai Q."/>
            <person name="Du Y."/>
            <person name="Sun F."/>
            <person name="Zhang X."/>
            <person name="Wang S."/>
            <person name="Shao Z."/>
        </authorList>
    </citation>
    <scope>NUCLEOTIDE SEQUENCE [LARGE SCALE GENOMIC DNA]</scope>
    <source>
        <strain evidence="3 4">PTG4-2</strain>
    </source>
</reference>
<feature type="signal peptide" evidence="2">
    <location>
        <begin position="1"/>
        <end position="23"/>
    </location>
</feature>
<gene>
    <name evidence="3" type="ORF">DLJ53_16735</name>
</gene>
<feature type="coiled-coil region" evidence="1">
    <location>
        <begin position="241"/>
        <end position="268"/>
    </location>
</feature>
<dbReference type="EMBL" id="QHHQ01000003">
    <property type="protein sequence ID" value="RAI00876.1"/>
    <property type="molecule type" value="Genomic_DNA"/>
</dbReference>
<dbReference type="AlphaFoldDB" id="A0A8B2NMH1"/>
<keyword evidence="1" id="KW-0175">Coiled coil</keyword>
<dbReference type="Proteomes" id="UP000249590">
    <property type="component" value="Unassembled WGS sequence"/>
</dbReference>
<feature type="coiled-coil region" evidence="1">
    <location>
        <begin position="50"/>
        <end position="153"/>
    </location>
</feature>
<organism evidence="3 4">
    <name type="scientific">Acuticoccus sediminis</name>
    <dbReference type="NCBI Taxonomy" id="2184697"/>
    <lineage>
        <taxon>Bacteria</taxon>
        <taxon>Pseudomonadati</taxon>
        <taxon>Pseudomonadota</taxon>
        <taxon>Alphaproteobacteria</taxon>
        <taxon>Hyphomicrobiales</taxon>
        <taxon>Amorphaceae</taxon>
        <taxon>Acuticoccus</taxon>
    </lineage>
</organism>
<evidence type="ECO:0008006" key="5">
    <source>
        <dbReference type="Google" id="ProtNLM"/>
    </source>
</evidence>
<name>A0A8B2NMH1_9HYPH</name>
<dbReference type="RefSeq" id="WP_111347327.1">
    <property type="nucleotide sequence ID" value="NZ_QHHQ01000003.1"/>
</dbReference>
<evidence type="ECO:0000256" key="1">
    <source>
        <dbReference type="SAM" id="Coils"/>
    </source>
</evidence>
<evidence type="ECO:0000313" key="4">
    <source>
        <dbReference type="Proteomes" id="UP000249590"/>
    </source>
</evidence>